<comment type="caution">
    <text evidence="3">The sequence shown here is derived from an EMBL/GenBank/DDBJ whole genome shotgun (WGS) entry which is preliminary data.</text>
</comment>
<dbReference type="Proteomes" id="UP000247476">
    <property type="component" value="Unassembled WGS sequence"/>
</dbReference>
<proteinExistence type="predicted"/>
<dbReference type="PANTHER" id="PTHR43752:SF2">
    <property type="entry name" value="BNR_ASP-BOX REPEAT FAMILY PROTEIN"/>
    <property type="match status" value="1"/>
</dbReference>
<keyword evidence="1" id="KW-0732">Signal</keyword>
<keyword evidence="4" id="KW-1185">Reference proteome</keyword>
<protein>
    <recommendedName>
        <fullName evidence="2">F5/8 type C domain-containing protein</fullName>
    </recommendedName>
</protein>
<feature type="domain" description="F5/8 type C" evidence="2">
    <location>
        <begin position="381"/>
        <end position="525"/>
    </location>
</feature>
<evidence type="ECO:0000259" key="2">
    <source>
        <dbReference type="PROSITE" id="PS50022"/>
    </source>
</evidence>
<organism evidence="3 4">
    <name type="scientific">Paenibacillus flagellatus</name>
    <dbReference type="NCBI Taxonomy" id="2211139"/>
    <lineage>
        <taxon>Bacteria</taxon>
        <taxon>Bacillati</taxon>
        <taxon>Bacillota</taxon>
        <taxon>Bacilli</taxon>
        <taxon>Bacillales</taxon>
        <taxon>Paenibacillaceae</taxon>
        <taxon>Paenibacillus</taxon>
    </lineage>
</organism>
<dbReference type="PANTHER" id="PTHR43752">
    <property type="entry name" value="BNR/ASP-BOX REPEAT FAMILY PROTEIN"/>
    <property type="match status" value="1"/>
</dbReference>
<dbReference type="PROSITE" id="PS50022">
    <property type="entry name" value="FA58C_3"/>
    <property type="match status" value="2"/>
</dbReference>
<dbReference type="SUPFAM" id="SSF50939">
    <property type="entry name" value="Sialidases"/>
    <property type="match status" value="1"/>
</dbReference>
<dbReference type="EMBL" id="QJVJ01000002">
    <property type="protein sequence ID" value="PYI56193.1"/>
    <property type="molecule type" value="Genomic_DNA"/>
</dbReference>
<dbReference type="Gene3D" id="2.120.10.10">
    <property type="match status" value="1"/>
</dbReference>
<accession>A0A2V5KDW0</accession>
<dbReference type="RefSeq" id="WP_110838722.1">
    <property type="nucleotide sequence ID" value="NZ_QJVJ01000002.1"/>
</dbReference>
<feature type="chain" id="PRO_5039620609" description="F5/8 type C domain-containing protein" evidence="1">
    <location>
        <begin position="28"/>
        <end position="681"/>
    </location>
</feature>
<dbReference type="Pfam" id="PF00754">
    <property type="entry name" value="F5_F8_type_C"/>
    <property type="match status" value="2"/>
</dbReference>
<dbReference type="InterPro" id="IPR036278">
    <property type="entry name" value="Sialidase_sf"/>
</dbReference>
<dbReference type="Pfam" id="PF13088">
    <property type="entry name" value="BNR_2"/>
    <property type="match status" value="1"/>
</dbReference>
<evidence type="ECO:0000313" key="3">
    <source>
        <dbReference type="EMBL" id="PYI56193.1"/>
    </source>
</evidence>
<reference evidence="3 4" key="1">
    <citation type="submission" date="2018-05" db="EMBL/GenBank/DDBJ databases">
        <title>Paenibacillus flagellatus sp. nov., isolated from selenium mineral soil.</title>
        <authorList>
            <person name="Dai X."/>
        </authorList>
    </citation>
    <scope>NUCLEOTIDE SEQUENCE [LARGE SCALE GENOMIC DNA]</scope>
    <source>
        <strain evidence="3 4">DXL2</strain>
    </source>
</reference>
<dbReference type="SUPFAM" id="SSF49785">
    <property type="entry name" value="Galactose-binding domain-like"/>
    <property type="match status" value="2"/>
</dbReference>
<dbReference type="OrthoDB" id="41724at2"/>
<dbReference type="Gene3D" id="2.60.120.260">
    <property type="entry name" value="Galactose-binding domain-like"/>
    <property type="match status" value="2"/>
</dbReference>
<gene>
    <name evidence="3" type="ORF">DLM86_04175</name>
</gene>
<feature type="signal peptide" evidence="1">
    <location>
        <begin position="1"/>
        <end position="27"/>
    </location>
</feature>
<sequence>MKAKQTANVVIVLVICLLAAVWSPAPASAITSVTEPDVIVASETVTEGTYFPSMALLDDGRLLVVYYSAAAHEKTDGRIKMVESSDYGQTWSQPRVILDTPNNIDDRDPSIAQISDGTLILSWFTFNNATQERRVWVSRSTDGGATWSAAIPVGTNLAATSAVTSKVVELDNGDLLLPIYGQYVSKSHMPVSTAVRSTDGGLTWNASTEVVLANSIPEEFIGFVEPVIVNLGGGHLYSLHRTLNSYDDYYAWESHSYDNGYTWTPAARTLMKAHCSDLLLLSNNMLLHTWGDRSFRYSGGRPVQGKAIPVGADWSMYTDIPIYTHDGKGDMAYPSAVELPDGTIFLVYYDADRGFIGGTYTTVSEMSVEEPGTKLDLLALFNSGRLQVETDMTMTRPPVFSNGAWSDGTPETGIRGAIDGGFYSFSYRGTATPPVSYYKLTFDEPVTMNAFGLSLRPPYSTNATVYYSGDGVNWTLLHAYPTSVHKRGYLNTIEMTTPVTAKAIRIEIGSSSKEAGISEIAVYGSLPTPPPPSPASKGAKIDLLQMYNDGDLLIDTDMTHATANFGITGPIDGVKKYGYSATRGSAAPPTAHYTIDLGAPRTLSAIGVNLKPGYEQDAVVYTSLDGTNWLPVKVYNKAKPLEGLMDYRQPGTPREAKYVKVEITKSEGWPLLSELELYEIP</sequence>
<evidence type="ECO:0000256" key="1">
    <source>
        <dbReference type="SAM" id="SignalP"/>
    </source>
</evidence>
<dbReference type="InterPro" id="IPR011040">
    <property type="entry name" value="Sialidase"/>
</dbReference>
<evidence type="ECO:0000313" key="4">
    <source>
        <dbReference type="Proteomes" id="UP000247476"/>
    </source>
</evidence>
<name>A0A2V5KDW0_9BACL</name>
<feature type="domain" description="F5/8 type C" evidence="2">
    <location>
        <begin position="539"/>
        <end position="680"/>
    </location>
</feature>
<dbReference type="CDD" id="cd15482">
    <property type="entry name" value="Sialidase_non-viral"/>
    <property type="match status" value="1"/>
</dbReference>
<dbReference type="InterPro" id="IPR008979">
    <property type="entry name" value="Galactose-bd-like_sf"/>
</dbReference>
<dbReference type="InterPro" id="IPR000421">
    <property type="entry name" value="FA58C"/>
</dbReference>
<dbReference type="AlphaFoldDB" id="A0A2V5KDW0"/>